<proteinExistence type="inferred from homology"/>
<dbReference type="Gene3D" id="3.40.640.10">
    <property type="entry name" value="Type I PLP-dependent aspartate aminotransferase-like (Major domain)"/>
    <property type="match status" value="1"/>
</dbReference>
<dbReference type="GO" id="GO:0030170">
    <property type="term" value="F:pyridoxal phosphate binding"/>
    <property type="evidence" value="ECO:0007669"/>
    <property type="project" value="InterPro"/>
</dbReference>
<comment type="caution">
    <text evidence="9">The sequence shown here is derived from an EMBL/GenBank/DDBJ whole genome shotgun (WGS) entry which is preliminary data.</text>
</comment>
<evidence type="ECO:0000256" key="5">
    <source>
        <dbReference type="ARBA" id="ARBA00022898"/>
    </source>
</evidence>
<dbReference type="Proteomes" id="UP000285523">
    <property type="component" value="Unassembled WGS sequence"/>
</dbReference>
<dbReference type="OrthoDB" id="9766084at2"/>
<evidence type="ECO:0000256" key="1">
    <source>
        <dbReference type="ARBA" id="ARBA00001933"/>
    </source>
</evidence>
<gene>
    <name evidence="9" type="ORF">D4Q52_20320</name>
</gene>
<protein>
    <recommendedName>
        <fullName evidence="7">Aminotransferase</fullName>
        <ecNumber evidence="7">2.6.1.-</ecNumber>
    </recommendedName>
</protein>
<name>A0A418V117_RHOPL</name>
<comment type="cofactor">
    <cofactor evidence="1 7">
        <name>pyridoxal 5'-phosphate</name>
        <dbReference type="ChEBI" id="CHEBI:597326"/>
    </cofactor>
</comment>
<evidence type="ECO:0000313" key="10">
    <source>
        <dbReference type="Proteomes" id="UP000285523"/>
    </source>
</evidence>
<dbReference type="GO" id="GO:0006520">
    <property type="term" value="P:amino acid metabolic process"/>
    <property type="evidence" value="ECO:0007669"/>
    <property type="project" value="InterPro"/>
</dbReference>
<dbReference type="EMBL" id="QYYD01000023">
    <property type="protein sequence ID" value="RJF69506.1"/>
    <property type="molecule type" value="Genomic_DNA"/>
</dbReference>
<evidence type="ECO:0000259" key="8">
    <source>
        <dbReference type="Pfam" id="PF00155"/>
    </source>
</evidence>
<dbReference type="PROSITE" id="PS00105">
    <property type="entry name" value="AA_TRANSFER_CLASS_1"/>
    <property type="match status" value="1"/>
</dbReference>
<evidence type="ECO:0000313" key="9">
    <source>
        <dbReference type="EMBL" id="RJF69506.1"/>
    </source>
</evidence>
<dbReference type="PANTHER" id="PTHR46383:SF1">
    <property type="entry name" value="ASPARTATE AMINOTRANSFERASE"/>
    <property type="match status" value="1"/>
</dbReference>
<dbReference type="SUPFAM" id="SSF53383">
    <property type="entry name" value="PLP-dependent transferases"/>
    <property type="match status" value="1"/>
</dbReference>
<evidence type="ECO:0000256" key="6">
    <source>
        <dbReference type="ARBA" id="ARBA00049185"/>
    </source>
</evidence>
<dbReference type="GO" id="GO:0004069">
    <property type="term" value="F:L-aspartate:2-oxoglutarate aminotransferase activity"/>
    <property type="evidence" value="ECO:0007669"/>
    <property type="project" value="UniProtKB-EC"/>
</dbReference>
<dbReference type="CDD" id="cd00609">
    <property type="entry name" value="AAT_like"/>
    <property type="match status" value="1"/>
</dbReference>
<keyword evidence="5" id="KW-0663">Pyridoxal phosphate</keyword>
<dbReference type="Gene3D" id="3.90.1150.10">
    <property type="entry name" value="Aspartate Aminotransferase, domain 1"/>
    <property type="match status" value="1"/>
</dbReference>
<dbReference type="InterPro" id="IPR015422">
    <property type="entry name" value="PyrdxlP-dep_Trfase_small"/>
</dbReference>
<evidence type="ECO:0000256" key="7">
    <source>
        <dbReference type="RuleBase" id="RU000481"/>
    </source>
</evidence>
<reference evidence="9 10" key="1">
    <citation type="submission" date="2018-09" db="EMBL/GenBank/DDBJ databases">
        <title>Draft genome sequence of Rhodopseudomonas palustris 2.1.18.</title>
        <authorList>
            <person name="Robertson S.L."/>
            <person name="Meyer T.E."/>
            <person name="Kyndt J.A."/>
        </authorList>
    </citation>
    <scope>NUCLEOTIDE SEQUENCE [LARGE SCALE GENOMIC DNA]</scope>
    <source>
        <strain evidence="9 10">2.1.18</strain>
    </source>
</reference>
<dbReference type="InterPro" id="IPR004839">
    <property type="entry name" value="Aminotransferase_I/II_large"/>
</dbReference>
<dbReference type="AlphaFoldDB" id="A0A418V117"/>
<evidence type="ECO:0000256" key="4">
    <source>
        <dbReference type="ARBA" id="ARBA00022679"/>
    </source>
</evidence>
<dbReference type="EC" id="2.6.1.-" evidence="7"/>
<dbReference type="InterPro" id="IPR015421">
    <property type="entry name" value="PyrdxlP-dep_Trfase_major"/>
</dbReference>
<accession>A0A418V117</accession>
<dbReference type="InterPro" id="IPR050596">
    <property type="entry name" value="AspAT/PAT-like"/>
</dbReference>
<dbReference type="PANTHER" id="PTHR46383">
    <property type="entry name" value="ASPARTATE AMINOTRANSFERASE"/>
    <property type="match status" value="1"/>
</dbReference>
<evidence type="ECO:0000256" key="3">
    <source>
        <dbReference type="ARBA" id="ARBA00022576"/>
    </source>
</evidence>
<comment type="similarity">
    <text evidence="2 7">Belongs to the class-I pyridoxal-phosphate-dependent aminotransferase family.</text>
</comment>
<organism evidence="9 10">
    <name type="scientific">Rhodopseudomonas palustris</name>
    <dbReference type="NCBI Taxonomy" id="1076"/>
    <lineage>
        <taxon>Bacteria</taxon>
        <taxon>Pseudomonadati</taxon>
        <taxon>Pseudomonadota</taxon>
        <taxon>Alphaproteobacteria</taxon>
        <taxon>Hyphomicrobiales</taxon>
        <taxon>Nitrobacteraceae</taxon>
        <taxon>Rhodopseudomonas</taxon>
    </lineage>
</organism>
<dbReference type="InterPro" id="IPR015424">
    <property type="entry name" value="PyrdxlP-dep_Trfase"/>
</dbReference>
<evidence type="ECO:0000256" key="2">
    <source>
        <dbReference type="ARBA" id="ARBA00007441"/>
    </source>
</evidence>
<sequence>MRAFEMRNAHFDRLTNTRELKWLGQNTNHATPHPAVIEAMQRCIRDEEFHVYAPPVGFEALRHGIAADLDLLDQAVLVSDGAVAGLSHACRTLLGPGDELITTDPTWNWPMVFARSVGADVKQIPIYGEEHNYRLAPERLAAAITPRTKVVYLVDPNNPLGTACTPQEIEAICAIVRQSGATLIHDCTYRDFAYSHTLAAKLMPDRTITIYSCSKWLGMAGLRVGALVTSPDIAERLAAAPSNILGSNVLGQRAAIAGLGTKAEWFPAVLQNQRDNQARIKRAVDGLPGLLMPVFPSNGNFIVLECAGAGVRPEALVACYQERGIMIRQGSYHTPNFGDRFVKVSTTVPAEWVEEFAATLPEMLDRARGMNEAVKLF</sequence>
<feature type="domain" description="Aminotransferase class I/classII large" evidence="8">
    <location>
        <begin position="22"/>
        <end position="359"/>
    </location>
</feature>
<dbReference type="NCBIfam" id="NF004870">
    <property type="entry name" value="PRK06225.1"/>
    <property type="match status" value="1"/>
</dbReference>
<keyword evidence="4 7" id="KW-0808">Transferase</keyword>
<dbReference type="InterPro" id="IPR004838">
    <property type="entry name" value="NHTrfase_class1_PyrdxlP-BS"/>
</dbReference>
<keyword evidence="3 7" id="KW-0032">Aminotransferase</keyword>
<comment type="catalytic activity">
    <reaction evidence="6">
        <text>L-aspartate + 2-oxoglutarate = oxaloacetate + L-glutamate</text>
        <dbReference type="Rhea" id="RHEA:21824"/>
        <dbReference type="ChEBI" id="CHEBI:16452"/>
        <dbReference type="ChEBI" id="CHEBI:16810"/>
        <dbReference type="ChEBI" id="CHEBI:29985"/>
        <dbReference type="ChEBI" id="CHEBI:29991"/>
        <dbReference type="EC" id="2.6.1.1"/>
    </reaction>
</comment>
<dbReference type="Pfam" id="PF00155">
    <property type="entry name" value="Aminotran_1_2"/>
    <property type="match status" value="1"/>
</dbReference>